<keyword evidence="7" id="KW-1185">Reference proteome</keyword>
<dbReference type="PANTHER" id="PTHR43656:SF5">
    <property type="entry name" value="NADH:FLAVIN OXIDOREDUCTASE_NADH OXIDASE N-TERMINAL DOMAIN-CONTAINING PROTEIN"/>
    <property type="match status" value="1"/>
</dbReference>
<dbReference type="Proteomes" id="UP000184383">
    <property type="component" value="Unassembled WGS sequence"/>
</dbReference>
<accession>A0A1L9RHK6</accession>
<dbReference type="InterPro" id="IPR001155">
    <property type="entry name" value="OxRdtase_FMN_N"/>
</dbReference>
<comment type="similarity">
    <text evidence="1">Belongs to the NADH:flavin oxidoreductase/NADH oxidase family.</text>
</comment>
<sequence>MTARFPAQHVDPSPLGQPLPFAFSGRVAPNRFLKGAMSERMASFTMEDVAGRGIPTPELVTLYKHWGEGEIGLNLTGNVMIAPDHLEAAGNMVIPSDAPFSGERFERFTQLATDAKKNGSLIVAQVGHPGRQVADYIQPNPISASDVQLKGEMFGNKFARPTPCTKEDIAAVTEGFVHAAEYLEKAGFDGMQLHAAHGYLLSQFLSSTTNNRTDEYGGELKNRMRIILEIRDAIAARVSKEFIVGIKVNSVEFQDDGFQPEEAKILCQALEKHEFDFVELSGGTYEKWMGDMKRESTEKREAFFLDFAQLIVPSLTKTKSYVTGGFRTVEGMIDALKIVDGVGLGRPLAQEPYLCSHILAGKVDSVVMPNLDQYDFYTTAVASLMQMIQLGRGQHPINLGVQENVPVFYQGVQELVAEKTKDFTGVYWGPSVKGYSAVLNRDVY</sequence>
<dbReference type="GO" id="GO:0016491">
    <property type="term" value="F:oxidoreductase activity"/>
    <property type="evidence" value="ECO:0007669"/>
    <property type="project" value="UniProtKB-KW"/>
</dbReference>
<keyword evidence="4" id="KW-0560">Oxidoreductase</keyword>
<evidence type="ECO:0000313" key="7">
    <source>
        <dbReference type="Proteomes" id="UP000184383"/>
    </source>
</evidence>
<gene>
    <name evidence="6" type="ORF">ASPWEDRAFT_113609</name>
</gene>
<proteinExistence type="inferred from homology"/>
<dbReference type="InterPro" id="IPR051799">
    <property type="entry name" value="NADH_flavin_oxidoreductase"/>
</dbReference>
<dbReference type="CDD" id="cd04733">
    <property type="entry name" value="OYE_like_2_FMN"/>
    <property type="match status" value="1"/>
</dbReference>
<evidence type="ECO:0000256" key="1">
    <source>
        <dbReference type="ARBA" id="ARBA00005979"/>
    </source>
</evidence>
<evidence type="ECO:0000256" key="4">
    <source>
        <dbReference type="ARBA" id="ARBA00023002"/>
    </source>
</evidence>
<dbReference type="Pfam" id="PF00724">
    <property type="entry name" value="Oxidored_FMN"/>
    <property type="match status" value="1"/>
</dbReference>
<dbReference type="EMBL" id="KV878213">
    <property type="protein sequence ID" value="OJJ34412.1"/>
    <property type="molecule type" value="Genomic_DNA"/>
</dbReference>
<dbReference type="InterPro" id="IPR013785">
    <property type="entry name" value="Aldolase_TIM"/>
</dbReference>
<dbReference type="SUPFAM" id="SSF51395">
    <property type="entry name" value="FMN-linked oxidoreductases"/>
    <property type="match status" value="1"/>
</dbReference>
<organism evidence="6 7">
    <name type="scientific">Aspergillus wentii DTO 134E9</name>
    <dbReference type="NCBI Taxonomy" id="1073089"/>
    <lineage>
        <taxon>Eukaryota</taxon>
        <taxon>Fungi</taxon>
        <taxon>Dikarya</taxon>
        <taxon>Ascomycota</taxon>
        <taxon>Pezizomycotina</taxon>
        <taxon>Eurotiomycetes</taxon>
        <taxon>Eurotiomycetidae</taxon>
        <taxon>Eurotiales</taxon>
        <taxon>Aspergillaceae</taxon>
        <taxon>Aspergillus</taxon>
        <taxon>Aspergillus subgen. Cremei</taxon>
    </lineage>
</organism>
<feature type="domain" description="NADH:flavin oxidoreductase/NADH oxidase N-terminal" evidence="5">
    <location>
        <begin position="52"/>
        <end position="359"/>
    </location>
</feature>
<evidence type="ECO:0000259" key="5">
    <source>
        <dbReference type="Pfam" id="PF00724"/>
    </source>
</evidence>
<dbReference type="GO" id="GO:0010181">
    <property type="term" value="F:FMN binding"/>
    <property type="evidence" value="ECO:0007669"/>
    <property type="project" value="InterPro"/>
</dbReference>
<dbReference type="OrthoDB" id="1663137at2759"/>
<dbReference type="AlphaFoldDB" id="A0A1L9RHK6"/>
<keyword evidence="2" id="KW-0285">Flavoprotein</keyword>
<dbReference type="STRING" id="1073089.A0A1L9RHK6"/>
<protein>
    <recommendedName>
        <fullName evidence="5">NADH:flavin oxidoreductase/NADH oxidase N-terminal domain-containing protein</fullName>
    </recommendedName>
</protein>
<dbReference type="PANTHER" id="PTHR43656">
    <property type="entry name" value="BINDING OXIDOREDUCTASE, PUTATIVE (AFU_ORTHOLOGUE AFUA_2G08260)-RELATED"/>
    <property type="match status" value="1"/>
</dbReference>
<dbReference type="VEuPathDB" id="FungiDB:ASPWEDRAFT_113609"/>
<dbReference type="RefSeq" id="XP_040688088.1">
    <property type="nucleotide sequence ID" value="XM_040828420.1"/>
</dbReference>
<dbReference type="GeneID" id="63744268"/>
<name>A0A1L9RHK6_ASPWE</name>
<evidence type="ECO:0000256" key="2">
    <source>
        <dbReference type="ARBA" id="ARBA00022630"/>
    </source>
</evidence>
<evidence type="ECO:0000256" key="3">
    <source>
        <dbReference type="ARBA" id="ARBA00022643"/>
    </source>
</evidence>
<keyword evidence="3" id="KW-0288">FMN</keyword>
<evidence type="ECO:0000313" key="6">
    <source>
        <dbReference type="EMBL" id="OJJ34412.1"/>
    </source>
</evidence>
<dbReference type="Gene3D" id="3.20.20.70">
    <property type="entry name" value="Aldolase class I"/>
    <property type="match status" value="1"/>
</dbReference>
<reference evidence="7" key="1">
    <citation type="journal article" date="2017" name="Genome Biol.">
        <title>Comparative genomics reveals high biological diversity and specific adaptations in the industrially and medically important fungal genus Aspergillus.</title>
        <authorList>
            <person name="de Vries R.P."/>
            <person name="Riley R."/>
            <person name="Wiebenga A."/>
            <person name="Aguilar-Osorio G."/>
            <person name="Amillis S."/>
            <person name="Uchima C.A."/>
            <person name="Anderluh G."/>
            <person name="Asadollahi M."/>
            <person name="Askin M."/>
            <person name="Barry K."/>
            <person name="Battaglia E."/>
            <person name="Bayram O."/>
            <person name="Benocci T."/>
            <person name="Braus-Stromeyer S.A."/>
            <person name="Caldana C."/>
            <person name="Canovas D."/>
            <person name="Cerqueira G.C."/>
            <person name="Chen F."/>
            <person name="Chen W."/>
            <person name="Choi C."/>
            <person name="Clum A."/>
            <person name="Dos Santos R.A."/>
            <person name="Damasio A.R."/>
            <person name="Diallinas G."/>
            <person name="Emri T."/>
            <person name="Fekete E."/>
            <person name="Flipphi M."/>
            <person name="Freyberg S."/>
            <person name="Gallo A."/>
            <person name="Gournas C."/>
            <person name="Habgood R."/>
            <person name="Hainaut M."/>
            <person name="Harispe M.L."/>
            <person name="Henrissat B."/>
            <person name="Hilden K.S."/>
            <person name="Hope R."/>
            <person name="Hossain A."/>
            <person name="Karabika E."/>
            <person name="Karaffa L."/>
            <person name="Karanyi Z."/>
            <person name="Krasevec N."/>
            <person name="Kuo A."/>
            <person name="Kusch H."/>
            <person name="LaButti K."/>
            <person name="Lagendijk E.L."/>
            <person name="Lapidus A."/>
            <person name="Levasseur A."/>
            <person name="Lindquist E."/>
            <person name="Lipzen A."/>
            <person name="Logrieco A.F."/>
            <person name="MacCabe A."/>
            <person name="Maekelae M.R."/>
            <person name="Malavazi I."/>
            <person name="Melin P."/>
            <person name="Meyer V."/>
            <person name="Mielnichuk N."/>
            <person name="Miskei M."/>
            <person name="Molnar A.P."/>
            <person name="Mule G."/>
            <person name="Ngan C.Y."/>
            <person name="Orejas M."/>
            <person name="Orosz E."/>
            <person name="Ouedraogo J.P."/>
            <person name="Overkamp K.M."/>
            <person name="Park H.-S."/>
            <person name="Perrone G."/>
            <person name="Piumi F."/>
            <person name="Punt P.J."/>
            <person name="Ram A.F."/>
            <person name="Ramon A."/>
            <person name="Rauscher S."/>
            <person name="Record E."/>
            <person name="Riano-Pachon D.M."/>
            <person name="Robert V."/>
            <person name="Roehrig J."/>
            <person name="Ruller R."/>
            <person name="Salamov A."/>
            <person name="Salih N.S."/>
            <person name="Samson R.A."/>
            <person name="Sandor E."/>
            <person name="Sanguinetti M."/>
            <person name="Schuetze T."/>
            <person name="Sepcic K."/>
            <person name="Shelest E."/>
            <person name="Sherlock G."/>
            <person name="Sophianopoulou V."/>
            <person name="Squina F.M."/>
            <person name="Sun H."/>
            <person name="Susca A."/>
            <person name="Todd R.B."/>
            <person name="Tsang A."/>
            <person name="Unkles S.E."/>
            <person name="van de Wiele N."/>
            <person name="van Rossen-Uffink D."/>
            <person name="Oliveira J.V."/>
            <person name="Vesth T.C."/>
            <person name="Visser J."/>
            <person name="Yu J.-H."/>
            <person name="Zhou M."/>
            <person name="Andersen M.R."/>
            <person name="Archer D.B."/>
            <person name="Baker S.E."/>
            <person name="Benoit I."/>
            <person name="Brakhage A.A."/>
            <person name="Braus G.H."/>
            <person name="Fischer R."/>
            <person name="Frisvad J.C."/>
            <person name="Goldman G.H."/>
            <person name="Houbraken J."/>
            <person name="Oakley B."/>
            <person name="Pocsi I."/>
            <person name="Scazzocchio C."/>
            <person name="Seiboth B."/>
            <person name="vanKuyk P.A."/>
            <person name="Wortman J."/>
            <person name="Dyer P.S."/>
            <person name="Grigoriev I.V."/>
        </authorList>
    </citation>
    <scope>NUCLEOTIDE SEQUENCE [LARGE SCALE GENOMIC DNA]</scope>
    <source>
        <strain evidence="7">DTO 134E9</strain>
    </source>
</reference>